<dbReference type="RefSeq" id="WP_378602007.1">
    <property type="nucleotide sequence ID" value="NZ_JBHSQN010000003.1"/>
</dbReference>
<reference evidence="3" key="1">
    <citation type="journal article" date="2019" name="Int. J. Syst. Evol. Microbiol.">
        <title>The Global Catalogue of Microorganisms (GCM) 10K type strain sequencing project: providing services to taxonomists for standard genome sequencing and annotation.</title>
        <authorList>
            <consortium name="The Broad Institute Genomics Platform"/>
            <consortium name="The Broad Institute Genome Sequencing Center for Infectious Disease"/>
            <person name="Wu L."/>
            <person name="Ma J."/>
        </authorList>
    </citation>
    <scope>NUCLEOTIDE SEQUENCE [LARGE SCALE GENOMIC DNA]</scope>
    <source>
        <strain evidence="3">CCUG 36956</strain>
    </source>
</reference>
<sequence>MTLLSADQHDDALLAELTGARQGWLALCRRAVADGPEATGLLLERRRETGVLARQSLARWKTLGVDEDPLEEESEEPDLQGGRVTADVSAARAIASLAQGLTGHLDPARACSIFLDHAERAGLRSAGTQLLPAGPITGTAGPLGEVVLHLLGQGGRSARGFAIMTALELSGSRPPTVRVARVSVLFVDISGCGQVGVLRVEQVRGGPSGLHPDPARMGFLQADQEFTDSLARAWSVSRSATTDACVLWSVSGTGRAPANDINGPSMGAAIAVALDDLAPRRHVLRWLRPRRLDPTCAVTAGLADTGLTVVGGYEGKLAAAQRASLRVVVAADGFDEATAQAPQNYTDRIAPARTVSEAIARTRTRANLALWLVSLAGVLAVLMAVVSVTHLVRTRVENAAARAESNSRLFAGVARGSADVDPALAQLIAVAAYRTSSTEDARSALLELSAINTPTRISPGVRLGDATVLGADAPRIATTADGTTIAIGRADGTVELVGVDETGVDRWSRFAADSGPVRALAISSDQRWAVVAGDQRAVLWDIADPANPTAATQLPLDGQLPWSVAFSPDPRLLAIGTHGGSILTWRLEAARATALPTLRVAGQYAQVAVSDRALVAAVPAVSAPGWMTTVRAWDTSTFERDQRPVFDRVLTGPHGAQARSAEFSADGSVLSVGLNPGEIARWGIGADLTRPVSIPSTFRGPNEYFDVSPDRDAKTAVVVGGDFRARVIDLTTGAELAAFPSGSVARARFLRGGRSLVTTGFDQAVHVFELPGPTDSVGALTVVRLPPARSEPVSGLEPSALPRRLRALSTSARVPNLVNGDPSGLLDTIVISPDGTRAATLNTHEIAVWDISDPATARPLGTISNGMVDIRGVTFTLDGRVVVGRGLTESVELWDIDDSSTPTLASTIRFGRGLPTALAVSPDGHTLAVGSHRTGTVAVYDLDAPSDSPLAEIADVGLRGRDLTVALSSRNTLAVGAGSGVFLYELPGATTQPRRLPTPAGVSGPVGAVAFDATGTLLAVDDIISGRILLWDYTNANRPTVRAAIVRTERHWQRTMLAFSSGGGRLIESAADGSLRQWSTDADAEARRICASGTAQITAHEWVGALPGRSPVRACPNS</sequence>
<gene>
    <name evidence="2" type="ORF">ACFP3H_08380</name>
</gene>
<dbReference type="Proteomes" id="UP001596223">
    <property type="component" value="Unassembled WGS sequence"/>
</dbReference>
<dbReference type="EMBL" id="JBHSQN010000003">
    <property type="protein sequence ID" value="MFC6011066.1"/>
    <property type="molecule type" value="Genomic_DNA"/>
</dbReference>
<dbReference type="InterPro" id="IPR001680">
    <property type="entry name" value="WD40_rpt"/>
</dbReference>
<keyword evidence="1" id="KW-0472">Membrane</keyword>
<dbReference type="PANTHER" id="PTHR19879:SF9">
    <property type="entry name" value="TRANSCRIPTION INITIATION FACTOR TFIID SUBUNIT 5"/>
    <property type="match status" value="1"/>
</dbReference>
<dbReference type="SUPFAM" id="SSF50960">
    <property type="entry name" value="TolB, C-terminal domain"/>
    <property type="match status" value="1"/>
</dbReference>
<accession>A0ABW1JNR3</accession>
<protein>
    <recommendedName>
        <fullName evidence="4">WD40 repeat domain-containing protein</fullName>
    </recommendedName>
</protein>
<name>A0ABW1JNR3_9NOCA</name>
<dbReference type="Pfam" id="PF00400">
    <property type="entry name" value="WD40"/>
    <property type="match status" value="1"/>
</dbReference>
<evidence type="ECO:0000313" key="3">
    <source>
        <dbReference type="Proteomes" id="UP001596223"/>
    </source>
</evidence>
<keyword evidence="1" id="KW-0812">Transmembrane</keyword>
<organism evidence="2 3">
    <name type="scientific">Nocardia lasii</name>
    <dbReference type="NCBI Taxonomy" id="1616107"/>
    <lineage>
        <taxon>Bacteria</taxon>
        <taxon>Bacillati</taxon>
        <taxon>Actinomycetota</taxon>
        <taxon>Actinomycetes</taxon>
        <taxon>Mycobacteriales</taxon>
        <taxon>Nocardiaceae</taxon>
        <taxon>Nocardia</taxon>
    </lineage>
</organism>
<evidence type="ECO:0000256" key="1">
    <source>
        <dbReference type="SAM" id="Phobius"/>
    </source>
</evidence>
<dbReference type="Gene3D" id="3.30.230.10">
    <property type="match status" value="1"/>
</dbReference>
<dbReference type="InterPro" id="IPR014721">
    <property type="entry name" value="Ribsml_uS5_D2-typ_fold_subgr"/>
</dbReference>
<dbReference type="InterPro" id="IPR015943">
    <property type="entry name" value="WD40/YVTN_repeat-like_dom_sf"/>
</dbReference>
<dbReference type="InterPro" id="IPR036322">
    <property type="entry name" value="WD40_repeat_dom_sf"/>
</dbReference>
<keyword evidence="3" id="KW-1185">Reference proteome</keyword>
<dbReference type="Gene3D" id="2.130.10.10">
    <property type="entry name" value="YVTN repeat-like/Quinoprotein amine dehydrogenase"/>
    <property type="match status" value="4"/>
</dbReference>
<dbReference type="PANTHER" id="PTHR19879">
    <property type="entry name" value="TRANSCRIPTION INITIATION FACTOR TFIID"/>
    <property type="match status" value="1"/>
</dbReference>
<dbReference type="SUPFAM" id="SSF50978">
    <property type="entry name" value="WD40 repeat-like"/>
    <property type="match status" value="1"/>
</dbReference>
<dbReference type="SMART" id="SM00320">
    <property type="entry name" value="WD40"/>
    <property type="match status" value="8"/>
</dbReference>
<proteinExistence type="predicted"/>
<evidence type="ECO:0008006" key="4">
    <source>
        <dbReference type="Google" id="ProtNLM"/>
    </source>
</evidence>
<comment type="caution">
    <text evidence="2">The sequence shown here is derived from an EMBL/GenBank/DDBJ whole genome shotgun (WGS) entry which is preliminary data.</text>
</comment>
<feature type="transmembrane region" description="Helical" evidence="1">
    <location>
        <begin position="368"/>
        <end position="392"/>
    </location>
</feature>
<keyword evidence="1" id="KW-1133">Transmembrane helix</keyword>
<evidence type="ECO:0000313" key="2">
    <source>
        <dbReference type="EMBL" id="MFC6011066.1"/>
    </source>
</evidence>